<evidence type="ECO:0000256" key="1">
    <source>
        <dbReference type="ARBA" id="ARBA00023015"/>
    </source>
</evidence>
<dbReference type="Gene3D" id="2.60.120.10">
    <property type="entry name" value="Jelly Rolls"/>
    <property type="match status" value="1"/>
</dbReference>
<dbReference type="PROSITE" id="PS50943">
    <property type="entry name" value="HTH_CROC1"/>
    <property type="match status" value="1"/>
</dbReference>
<dbReference type="Gene3D" id="1.10.260.40">
    <property type="entry name" value="lambda repressor-like DNA-binding domains"/>
    <property type="match status" value="1"/>
</dbReference>
<name>A0ABS0GJ40_9VIBR</name>
<comment type="caution">
    <text evidence="5">The sequence shown here is derived from an EMBL/GenBank/DDBJ whole genome shotgun (WGS) entry which is preliminary data.</text>
</comment>
<keyword evidence="2" id="KW-0238">DNA-binding</keyword>
<dbReference type="SUPFAM" id="SSF51182">
    <property type="entry name" value="RmlC-like cupins"/>
    <property type="match status" value="1"/>
</dbReference>
<protein>
    <submittedName>
        <fullName evidence="5">Helix-turn-helix transcriptional regulator</fullName>
    </submittedName>
</protein>
<dbReference type="InterPro" id="IPR011051">
    <property type="entry name" value="RmlC_Cupin_sf"/>
</dbReference>
<dbReference type="InterPro" id="IPR010982">
    <property type="entry name" value="Lambda_DNA-bd_dom_sf"/>
</dbReference>
<dbReference type="Pfam" id="PF07883">
    <property type="entry name" value="Cupin_2"/>
    <property type="match status" value="1"/>
</dbReference>
<evidence type="ECO:0000259" key="4">
    <source>
        <dbReference type="PROSITE" id="PS50943"/>
    </source>
</evidence>
<evidence type="ECO:0000256" key="3">
    <source>
        <dbReference type="ARBA" id="ARBA00023163"/>
    </source>
</evidence>
<keyword evidence="6" id="KW-1185">Reference proteome</keyword>
<dbReference type="PANTHER" id="PTHR46797">
    <property type="entry name" value="HTH-TYPE TRANSCRIPTIONAL REGULATOR"/>
    <property type="match status" value="1"/>
</dbReference>
<evidence type="ECO:0000313" key="5">
    <source>
        <dbReference type="EMBL" id="MBF9002345.1"/>
    </source>
</evidence>
<sequence>MEAPESHLKQHISQHLKALRAERKLSLDAVAKLTGVSKAMLGQIEREESSPTIAKLWQIASGLDTSFSAFLSSAHSHSQPRRQEDVDFPDDPNMQIVTMMPYDPRVKLEMFDIHLSNHHEQHSEAHAHGVLETVWVLEGTLDLFYDNEWHTFVAQDTVRFYADQPHAYRANSPAVRFQNIVHYT</sequence>
<proteinExistence type="predicted"/>
<reference evidence="5 6" key="1">
    <citation type="submission" date="2020-11" db="EMBL/GenBank/DDBJ databases">
        <title>Vibrio nitrifigilis sp. nov., a marine nitrogen-fixing bacterium isolated from the lagoon sediment of an islet inside an atoll.</title>
        <authorList>
            <person name="Wang L.-T."/>
            <person name="Shieh W.Y."/>
        </authorList>
    </citation>
    <scope>NUCLEOTIDE SEQUENCE [LARGE SCALE GENOMIC DNA]</scope>
    <source>
        <strain evidence="5 6">NFV-1</strain>
    </source>
</reference>
<dbReference type="SMART" id="SM00530">
    <property type="entry name" value="HTH_XRE"/>
    <property type="match status" value="1"/>
</dbReference>
<dbReference type="InterPro" id="IPR001387">
    <property type="entry name" value="Cro/C1-type_HTH"/>
</dbReference>
<dbReference type="InterPro" id="IPR013096">
    <property type="entry name" value="Cupin_2"/>
</dbReference>
<keyword evidence="3" id="KW-0804">Transcription</keyword>
<dbReference type="PANTHER" id="PTHR46797:SF23">
    <property type="entry name" value="HTH-TYPE TRANSCRIPTIONAL REGULATOR SUTR"/>
    <property type="match status" value="1"/>
</dbReference>
<dbReference type="InterPro" id="IPR014710">
    <property type="entry name" value="RmlC-like_jellyroll"/>
</dbReference>
<keyword evidence="1" id="KW-0805">Transcription regulation</keyword>
<dbReference type="InterPro" id="IPR050807">
    <property type="entry name" value="TransReg_Diox_bact_type"/>
</dbReference>
<dbReference type="Pfam" id="PF01381">
    <property type="entry name" value="HTH_3"/>
    <property type="match status" value="1"/>
</dbReference>
<gene>
    <name evidence="5" type="ORF">I1A42_17890</name>
</gene>
<dbReference type="EMBL" id="JADPMR010000004">
    <property type="protein sequence ID" value="MBF9002345.1"/>
    <property type="molecule type" value="Genomic_DNA"/>
</dbReference>
<dbReference type="CDD" id="cd02209">
    <property type="entry name" value="cupin_XRE_C"/>
    <property type="match status" value="1"/>
</dbReference>
<feature type="domain" description="HTH cro/C1-type" evidence="4">
    <location>
        <begin position="16"/>
        <end position="70"/>
    </location>
</feature>
<evidence type="ECO:0000313" key="6">
    <source>
        <dbReference type="Proteomes" id="UP000597206"/>
    </source>
</evidence>
<evidence type="ECO:0000256" key="2">
    <source>
        <dbReference type="ARBA" id="ARBA00023125"/>
    </source>
</evidence>
<accession>A0ABS0GJ40</accession>
<dbReference type="Proteomes" id="UP000597206">
    <property type="component" value="Unassembled WGS sequence"/>
</dbReference>
<dbReference type="CDD" id="cd00093">
    <property type="entry name" value="HTH_XRE"/>
    <property type="match status" value="1"/>
</dbReference>
<dbReference type="SUPFAM" id="SSF47413">
    <property type="entry name" value="lambda repressor-like DNA-binding domains"/>
    <property type="match status" value="1"/>
</dbReference>
<organism evidence="5 6">
    <name type="scientific">Vibrio nitrifigilis</name>
    <dbReference type="NCBI Taxonomy" id="2789781"/>
    <lineage>
        <taxon>Bacteria</taxon>
        <taxon>Pseudomonadati</taxon>
        <taxon>Pseudomonadota</taxon>
        <taxon>Gammaproteobacteria</taxon>
        <taxon>Vibrionales</taxon>
        <taxon>Vibrionaceae</taxon>
        <taxon>Vibrio</taxon>
    </lineage>
</organism>